<dbReference type="Proteomes" id="UP000247078">
    <property type="component" value="Unassembled WGS sequence"/>
</dbReference>
<dbReference type="EMBL" id="QGTZ01000002">
    <property type="protein sequence ID" value="PWW44149.1"/>
    <property type="molecule type" value="Genomic_DNA"/>
</dbReference>
<organism evidence="1 3">
    <name type="scientific">Paenibacillus pabuli</name>
    <dbReference type="NCBI Taxonomy" id="1472"/>
    <lineage>
        <taxon>Bacteria</taxon>
        <taxon>Bacillati</taxon>
        <taxon>Bacillota</taxon>
        <taxon>Bacilli</taxon>
        <taxon>Bacillales</taxon>
        <taxon>Paenibacillaceae</taxon>
        <taxon>Paenibacillus</taxon>
    </lineage>
</organism>
<accession>A0A855YF18</accession>
<evidence type="ECO:0000313" key="3">
    <source>
        <dbReference type="Proteomes" id="UP000247078"/>
    </source>
</evidence>
<evidence type="ECO:0000313" key="2">
    <source>
        <dbReference type="EMBL" id="RAJ03646.1"/>
    </source>
</evidence>
<dbReference type="AlphaFoldDB" id="A0A855YF18"/>
<keyword evidence="4" id="KW-1185">Reference proteome</keyword>
<protein>
    <submittedName>
        <fullName evidence="1">Uncharacterized protein</fullName>
    </submittedName>
</protein>
<sequence length="30" mass="3600">MANFKKIRISHFMQYIELLTGGIYERTTTH</sequence>
<reference evidence="1 3" key="1">
    <citation type="submission" date="2018-05" db="EMBL/GenBank/DDBJ databases">
        <title>Freshwater and sediment microbial communities from various areas in North America, analyzing microbe dynamics in response to fracking.</title>
        <authorList>
            <person name="Lamendella R."/>
        </authorList>
    </citation>
    <scope>NUCLEOTIDE SEQUENCE [LARGE SCALE GENOMIC DNA]</scope>
    <source>
        <strain evidence="1 3">DB-3</strain>
        <strain evidence="2 4">NG-13</strain>
    </source>
</reference>
<evidence type="ECO:0000313" key="4">
    <source>
        <dbReference type="Proteomes" id="UP000248827"/>
    </source>
</evidence>
<comment type="caution">
    <text evidence="1">The sequence shown here is derived from an EMBL/GenBank/DDBJ whole genome shotgun (WGS) entry which is preliminary data.</text>
</comment>
<evidence type="ECO:0000313" key="1">
    <source>
        <dbReference type="EMBL" id="PWW44149.1"/>
    </source>
</evidence>
<gene>
    <name evidence="2" type="ORF">DET54_101849</name>
    <name evidence="1" type="ORF">DET56_102382</name>
</gene>
<dbReference type="Proteomes" id="UP000248827">
    <property type="component" value="Unassembled WGS sequence"/>
</dbReference>
<dbReference type="EMBL" id="QLLI01000001">
    <property type="protein sequence ID" value="RAJ03646.1"/>
    <property type="molecule type" value="Genomic_DNA"/>
</dbReference>
<proteinExistence type="predicted"/>
<name>A0A855YF18_9BACL</name>